<evidence type="ECO:0000256" key="1">
    <source>
        <dbReference type="SAM" id="MobiDB-lite"/>
    </source>
</evidence>
<organism evidence="3 4">
    <name type="scientific">Claviceps africana</name>
    <dbReference type="NCBI Taxonomy" id="83212"/>
    <lineage>
        <taxon>Eukaryota</taxon>
        <taxon>Fungi</taxon>
        <taxon>Dikarya</taxon>
        <taxon>Ascomycota</taxon>
        <taxon>Pezizomycotina</taxon>
        <taxon>Sordariomycetes</taxon>
        <taxon>Hypocreomycetidae</taxon>
        <taxon>Hypocreales</taxon>
        <taxon>Clavicipitaceae</taxon>
        <taxon>Claviceps</taxon>
    </lineage>
</organism>
<accession>A0A8K0JAN8</accession>
<name>A0A8K0JAN8_9HYPO</name>
<proteinExistence type="predicted"/>
<gene>
    <name evidence="3" type="ORF">E4U42_004892</name>
</gene>
<feature type="chain" id="PRO_5035475584" evidence="2">
    <location>
        <begin position="24"/>
        <end position="155"/>
    </location>
</feature>
<evidence type="ECO:0000313" key="4">
    <source>
        <dbReference type="Proteomes" id="UP000811619"/>
    </source>
</evidence>
<evidence type="ECO:0000313" key="3">
    <source>
        <dbReference type="EMBL" id="KAG5923646.1"/>
    </source>
</evidence>
<feature type="region of interest" description="Disordered" evidence="1">
    <location>
        <begin position="130"/>
        <end position="155"/>
    </location>
</feature>
<reference evidence="3" key="1">
    <citation type="journal article" date="2020" name="bioRxiv">
        <title>Whole genome comparisons of ergot fungi reveals the divergence and evolution of species within the genus Claviceps are the result of varying mechanisms driving genome evolution and host range expansion.</title>
        <authorList>
            <person name="Wyka S.A."/>
            <person name="Mondo S.J."/>
            <person name="Liu M."/>
            <person name="Dettman J."/>
            <person name="Nalam V."/>
            <person name="Broders K.D."/>
        </authorList>
    </citation>
    <scope>NUCLEOTIDE SEQUENCE</scope>
    <source>
        <strain evidence="3">CCC 489</strain>
    </source>
</reference>
<keyword evidence="4" id="KW-1185">Reference proteome</keyword>
<keyword evidence="2" id="KW-0732">Signal</keyword>
<dbReference type="OrthoDB" id="1046782at2759"/>
<comment type="caution">
    <text evidence="3">The sequence shown here is derived from an EMBL/GenBank/DDBJ whole genome shotgun (WGS) entry which is preliminary data.</text>
</comment>
<evidence type="ECO:0000256" key="2">
    <source>
        <dbReference type="SAM" id="SignalP"/>
    </source>
</evidence>
<feature type="non-terminal residue" evidence="3">
    <location>
        <position position="155"/>
    </location>
</feature>
<protein>
    <submittedName>
        <fullName evidence="3">Uncharacterized protein</fullName>
    </submittedName>
</protein>
<dbReference type="AlphaFoldDB" id="A0A8K0JAN8"/>
<dbReference type="Proteomes" id="UP000811619">
    <property type="component" value="Unassembled WGS sequence"/>
</dbReference>
<sequence>MRLTTSHLSGALPLLALVSAVSGLPAVLVDPVRVDVQGTGPDMAGSGPDLRLASLRKELVPADGPDTPTIGRRGKRLDDDQDTHVSLINATPYRWHLTFNSSYQLRDWDSAWPAYVVPGASVTVRARNRGHGVGKSASDSAGEVTYELEHTRQPA</sequence>
<feature type="signal peptide" evidence="2">
    <location>
        <begin position="1"/>
        <end position="23"/>
    </location>
</feature>
<dbReference type="EMBL" id="SRPY01000440">
    <property type="protein sequence ID" value="KAG5923646.1"/>
    <property type="molecule type" value="Genomic_DNA"/>
</dbReference>